<organism evidence="1 2">
    <name type="scientific">Ophiostoma piceae (strain UAMH 11346)</name>
    <name type="common">Sap stain fungus</name>
    <dbReference type="NCBI Taxonomy" id="1262450"/>
    <lineage>
        <taxon>Eukaryota</taxon>
        <taxon>Fungi</taxon>
        <taxon>Dikarya</taxon>
        <taxon>Ascomycota</taxon>
        <taxon>Pezizomycotina</taxon>
        <taxon>Sordariomycetes</taxon>
        <taxon>Sordariomycetidae</taxon>
        <taxon>Ophiostomatales</taxon>
        <taxon>Ophiostomataceae</taxon>
        <taxon>Ophiostoma</taxon>
    </lineage>
</organism>
<dbReference type="Proteomes" id="UP000016923">
    <property type="component" value="Unassembled WGS sequence"/>
</dbReference>
<accession>S3CR16</accession>
<dbReference type="eggNOG" id="ENOG502RMYH">
    <property type="taxonomic scope" value="Eukaryota"/>
</dbReference>
<evidence type="ECO:0008006" key="3">
    <source>
        <dbReference type="Google" id="ProtNLM"/>
    </source>
</evidence>
<dbReference type="STRING" id="1262450.S3CR16"/>
<keyword evidence="2" id="KW-1185">Reference proteome</keyword>
<proteinExistence type="predicted"/>
<dbReference type="InterPro" id="IPR011009">
    <property type="entry name" value="Kinase-like_dom_sf"/>
</dbReference>
<gene>
    <name evidence="1" type="ORF">F503_08699</name>
</gene>
<protein>
    <recommendedName>
        <fullName evidence="3">Protein kinase domain-containing protein</fullName>
    </recommendedName>
</protein>
<dbReference type="OrthoDB" id="5134445at2759"/>
<evidence type="ECO:0000313" key="2">
    <source>
        <dbReference type="Proteomes" id="UP000016923"/>
    </source>
</evidence>
<dbReference type="VEuPathDB" id="FungiDB:F503_08699"/>
<reference evidence="1 2" key="1">
    <citation type="journal article" date="2013" name="BMC Genomics">
        <title>The genome and transcriptome of the pine saprophyte Ophiostoma piceae, and a comparison with the bark beetle-associated pine pathogen Grosmannia clavigera.</title>
        <authorList>
            <person name="Haridas S."/>
            <person name="Wang Y."/>
            <person name="Lim L."/>
            <person name="Massoumi Alamouti S."/>
            <person name="Jackman S."/>
            <person name="Docking R."/>
            <person name="Robertson G."/>
            <person name="Birol I."/>
            <person name="Bohlmann J."/>
            <person name="Breuil C."/>
        </authorList>
    </citation>
    <scope>NUCLEOTIDE SEQUENCE [LARGE SCALE GENOMIC DNA]</scope>
    <source>
        <strain evidence="1 2">UAMH 11346</strain>
    </source>
</reference>
<dbReference type="AlphaFoldDB" id="S3CR16"/>
<dbReference type="OMA" id="CETEAYS"/>
<dbReference type="HOGENOM" id="CLU_054599_0_0_1"/>
<sequence>MLLGSDNTTPVPYQPGTSLQLQVLGSGCTPPLPRSVSAVINKTYSFTMSSVMDVSIHTLSGTSMHAVLKLYDRRFGTGLRRINGQYAPHTAADEEAFQSFMRQPESAVFLRSFEEEKRTALIPPAASDLHDGTPEGTAQYEAALWQECCEYFDCETEAYERLRALQGTSVPRMYAHVCLAPPSADTAPPDPIQSPQTTHYLEVRGILLEPVPGSAMWDWAISPLSSFDPVMWQAVVQFAVDAAHEINRRGIIMRDCGPRNVVVDERSQKPFIIDLAQCYFKEKLIAACETIRDEDASDQEDQVDGEDGDDEEWDLEAEYWERVRSSDNPGAIGSVMVTILLKEKGLTLDITYPGREHEILMLSTATRPT</sequence>
<dbReference type="EMBL" id="KE148171">
    <property type="protein sequence ID" value="EPE03085.1"/>
    <property type="molecule type" value="Genomic_DNA"/>
</dbReference>
<name>S3CR16_OPHP1</name>
<evidence type="ECO:0000313" key="1">
    <source>
        <dbReference type="EMBL" id="EPE03085.1"/>
    </source>
</evidence>
<dbReference type="SUPFAM" id="SSF56112">
    <property type="entry name" value="Protein kinase-like (PK-like)"/>
    <property type="match status" value="1"/>
</dbReference>